<accession>A0AAW0YEE5</accession>
<evidence type="ECO:0000313" key="1">
    <source>
        <dbReference type="EMBL" id="KAK8750175.1"/>
    </source>
</evidence>
<evidence type="ECO:0000313" key="2">
    <source>
        <dbReference type="Proteomes" id="UP001445076"/>
    </source>
</evidence>
<reference evidence="1 2" key="1">
    <citation type="journal article" date="2024" name="BMC Genomics">
        <title>Genome assembly of redclaw crayfish (Cherax quadricarinatus) provides insights into its immune adaptation and hypoxia tolerance.</title>
        <authorList>
            <person name="Liu Z."/>
            <person name="Zheng J."/>
            <person name="Li H."/>
            <person name="Fang K."/>
            <person name="Wang S."/>
            <person name="He J."/>
            <person name="Zhou D."/>
            <person name="Weng S."/>
            <person name="Chi M."/>
            <person name="Gu Z."/>
            <person name="He J."/>
            <person name="Li F."/>
            <person name="Wang M."/>
        </authorList>
    </citation>
    <scope>NUCLEOTIDE SEQUENCE [LARGE SCALE GENOMIC DNA]</scope>
    <source>
        <strain evidence="1">ZL_2023a</strain>
    </source>
</reference>
<gene>
    <name evidence="1" type="ORF">OTU49_015281</name>
</gene>
<name>A0AAW0YEE5_CHEQU</name>
<dbReference type="Proteomes" id="UP001445076">
    <property type="component" value="Unassembled WGS sequence"/>
</dbReference>
<protein>
    <submittedName>
        <fullName evidence="1">Uncharacterized protein</fullName>
    </submittedName>
</protein>
<sequence>MEPYFSQGKFGLCKERLVNITTFRDTSSYLSLLRSNLVKLPTSNEPRLDVLLEAYGGTIIKVPIIRIYVELPGYVGWINVGLSDKPFPIAGVDLLIWNEIDQLEIPREPLVLDNPCDVNYALEASEAGLDLFPLNVVTRAMAKNSKNVDIQQPSEMSDELGLNFLFSEAIQSRPTGDNVLLVPADLARKCNKEEFLIALKDDKSLTNKDKEEGYLLDED</sequence>
<feature type="non-terminal residue" evidence="1">
    <location>
        <position position="219"/>
    </location>
</feature>
<comment type="caution">
    <text evidence="1">The sequence shown here is derived from an EMBL/GenBank/DDBJ whole genome shotgun (WGS) entry which is preliminary data.</text>
</comment>
<keyword evidence="2" id="KW-1185">Reference proteome</keyword>
<dbReference type="EMBL" id="JARKIK010000008">
    <property type="protein sequence ID" value="KAK8750175.1"/>
    <property type="molecule type" value="Genomic_DNA"/>
</dbReference>
<organism evidence="1 2">
    <name type="scientific">Cherax quadricarinatus</name>
    <name type="common">Australian red claw crayfish</name>
    <dbReference type="NCBI Taxonomy" id="27406"/>
    <lineage>
        <taxon>Eukaryota</taxon>
        <taxon>Metazoa</taxon>
        <taxon>Ecdysozoa</taxon>
        <taxon>Arthropoda</taxon>
        <taxon>Crustacea</taxon>
        <taxon>Multicrustacea</taxon>
        <taxon>Malacostraca</taxon>
        <taxon>Eumalacostraca</taxon>
        <taxon>Eucarida</taxon>
        <taxon>Decapoda</taxon>
        <taxon>Pleocyemata</taxon>
        <taxon>Astacidea</taxon>
        <taxon>Parastacoidea</taxon>
        <taxon>Parastacidae</taxon>
        <taxon>Cherax</taxon>
    </lineage>
</organism>
<proteinExistence type="predicted"/>
<dbReference type="AlphaFoldDB" id="A0AAW0YEE5"/>